<reference evidence="1" key="1">
    <citation type="submission" date="2023-03" db="EMBL/GenBank/DDBJ databases">
        <title>Massive genome expansion in bonnet fungi (Mycena s.s.) driven by repeated elements and novel gene families across ecological guilds.</title>
        <authorList>
            <consortium name="Lawrence Berkeley National Laboratory"/>
            <person name="Harder C.B."/>
            <person name="Miyauchi S."/>
            <person name="Viragh M."/>
            <person name="Kuo A."/>
            <person name="Thoen E."/>
            <person name="Andreopoulos B."/>
            <person name="Lu D."/>
            <person name="Skrede I."/>
            <person name="Drula E."/>
            <person name="Henrissat B."/>
            <person name="Morin E."/>
            <person name="Kohler A."/>
            <person name="Barry K."/>
            <person name="LaButti K."/>
            <person name="Morin E."/>
            <person name="Salamov A."/>
            <person name="Lipzen A."/>
            <person name="Mereny Z."/>
            <person name="Hegedus B."/>
            <person name="Baldrian P."/>
            <person name="Stursova M."/>
            <person name="Weitz H."/>
            <person name="Taylor A."/>
            <person name="Grigoriev I.V."/>
            <person name="Nagy L.G."/>
            <person name="Martin F."/>
            <person name="Kauserud H."/>
        </authorList>
    </citation>
    <scope>NUCLEOTIDE SEQUENCE</scope>
    <source>
        <strain evidence="1">CBHHK067</strain>
    </source>
</reference>
<protein>
    <submittedName>
        <fullName evidence="1">Uncharacterized protein</fullName>
    </submittedName>
</protein>
<dbReference type="EMBL" id="JARKIE010000006">
    <property type="protein sequence ID" value="KAJ7706892.1"/>
    <property type="molecule type" value="Genomic_DNA"/>
</dbReference>
<name>A0AAD7GX15_MYCRO</name>
<keyword evidence="2" id="KW-1185">Reference proteome</keyword>
<dbReference type="Proteomes" id="UP001221757">
    <property type="component" value="Unassembled WGS sequence"/>
</dbReference>
<proteinExistence type="predicted"/>
<comment type="caution">
    <text evidence="1">The sequence shown here is derived from an EMBL/GenBank/DDBJ whole genome shotgun (WGS) entry which is preliminary data.</text>
</comment>
<accession>A0AAD7GX15</accession>
<organism evidence="1 2">
    <name type="scientific">Mycena rosella</name>
    <name type="common">Pink bonnet</name>
    <name type="synonym">Agaricus rosellus</name>
    <dbReference type="NCBI Taxonomy" id="1033263"/>
    <lineage>
        <taxon>Eukaryota</taxon>
        <taxon>Fungi</taxon>
        <taxon>Dikarya</taxon>
        <taxon>Basidiomycota</taxon>
        <taxon>Agaricomycotina</taxon>
        <taxon>Agaricomycetes</taxon>
        <taxon>Agaricomycetidae</taxon>
        <taxon>Agaricales</taxon>
        <taxon>Marasmiineae</taxon>
        <taxon>Mycenaceae</taxon>
        <taxon>Mycena</taxon>
    </lineage>
</organism>
<dbReference type="AlphaFoldDB" id="A0AAD7GX15"/>
<evidence type="ECO:0000313" key="1">
    <source>
        <dbReference type="EMBL" id="KAJ7706892.1"/>
    </source>
</evidence>
<gene>
    <name evidence="1" type="ORF">B0H17DRAFT_1125704</name>
</gene>
<evidence type="ECO:0000313" key="2">
    <source>
        <dbReference type="Proteomes" id="UP001221757"/>
    </source>
</evidence>
<sequence length="141" mass="15751">MPSEMPLITLVTPHALLSLPTVQPAEFYVCEPRGIAGMGAQRPSGRARGYHRQPFNHPCPAVEPSRRLKSELMNLEISVCSDFSNWSAAYLKVEWLMNSKRSVLPSSVRLPTWIWKGFFNPALNAPVKFLSIRSASLLTIS</sequence>